<feature type="transmembrane region" description="Helical" evidence="2">
    <location>
        <begin position="107"/>
        <end position="128"/>
    </location>
</feature>
<dbReference type="AlphaFoldDB" id="A0A8X7C5Y0"/>
<gene>
    <name evidence="3" type="primary">AVEN_82261_1</name>
    <name evidence="3" type="ORF">TNIN_217001</name>
</gene>
<keyword evidence="2" id="KW-0472">Membrane</keyword>
<feature type="compositionally biased region" description="Polar residues" evidence="1">
    <location>
        <begin position="360"/>
        <end position="384"/>
    </location>
</feature>
<dbReference type="Proteomes" id="UP000886998">
    <property type="component" value="Unassembled WGS sequence"/>
</dbReference>
<evidence type="ECO:0000313" key="3">
    <source>
        <dbReference type="EMBL" id="GFY55143.1"/>
    </source>
</evidence>
<evidence type="ECO:0000256" key="2">
    <source>
        <dbReference type="SAM" id="Phobius"/>
    </source>
</evidence>
<sequence>MRMGFSIINIKLNFASMLFLLFKVLVYVSQKHTVSSLYPGYPLDPEDIDIYEESHLKAVCVKQFFYQFLFRDELYKLLSQIENSPSYISEYISHICRPNGLFNSLTIFELLFTSCAFVAELCFFYIYAFGYNDILCYAHISWAEYFEQNKEEFYRQGGWNQLKSLSRTYVLADEFISSYPYLISYSLEQREVFILEAMKFVNNYKTVMSPFHAYCKTASKPLVKYHLNNFNKSDASNILEDATKAHDLKDPKVIEKFLLQFRHVCDINALEVLKVKLQSKCVDSCKQSIQKNSRSLPNSLTLNNMTASACNIVEQREIKFPYQEIDYQTGKQRAISLSRDKRSDQTDQLIAIDLSLNKPNSSSTRKIDVSQNTSFLEMEMSSSDKTQHKRNRS</sequence>
<name>A0A8X7C5Y0_9ARAC</name>
<proteinExistence type="predicted"/>
<evidence type="ECO:0000313" key="4">
    <source>
        <dbReference type="Proteomes" id="UP000886998"/>
    </source>
</evidence>
<evidence type="ECO:0000256" key="1">
    <source>
        <dbReference type="SAM" id="MobiDB-lite"/>
    </source>
</evidence>
<reference evidence="3" key="1">
    <citation type="submission" date="2020-08" db="EMBL/GenBank/DDBJ databases">
        <title>Multicomponent nature underlies the extraordinary mechanical properties of spider dragline silk.</title>
        <authorList>
            <person name="Kono N."/>
            <person name="Nakamura H."/>
            <person name="Mori M."/>
            <person name="Yoshida Y."/>
            <person name="Ohtoshi R."/>
            <person name="Malay A.D."/>
            <person name="Moran D.A.P."/>
            <person name="Tomita M."/>
            <person name="Numata K."/>
            <person name="Arakawa K."/>
        </authorList>
    </citation>
    <scope>NUCLEOTIDE SEQUENCE</scope>
</reference>
<comment type="caution">
    <text evidence="3">The sequence shown here is derived from an EMBL/GenBank/DDBJ whole genome shotgun (WGS) entry which is preliminary data.</text>
</comment>
<keyword evidence="4" id="KW-1185">Reference proteome</keyword>
<feature type="region of interest" description="Disordered" evidence="1">
    <location>
        <begin position="360"/>
        <end position="393"/>
    </location>
</feature>
<dbReference type="EMBL" id="BMAV01010219">
    <property type="protein sequence ID" value="GFY55143.1"/>
    <property type="molecule type" value="Genomic_DNA"/>
</dbReference>
<keyword evidence="2" id="KW-1133">Transmembrane helix</keyword>
<keyword evidence="2" id="KW-0812">Transmembrane</keyword>
<feature type="transmembrane region" description="Helical" evidence="2">
    <location>
        <begin position="12"/>
        <end position="29"/>
    </location>
</feature>
<protein>
    <submittedName>
        <fullName evidence="3">Uncharacterized protein</fullName>
    </submittedName>
</protein>
<accession>A0A8X7C5Y0</accession>
<organism evidence="3 4">
    <name type="scientific">Trichonephila inaurata madagascariensis</name>
    <dbReference type="NCBI Taxonomy" id="2747483"/>
    <lineage>
        <taxon>Eukaryota</taxon>
        <taxon>Metazoa</taxon>
        <taxon>Ecdysozoa</taxon>
        <taxon>Arthropoda</taxon>
        <taxon>Chelicerata</taxon>
        <taxon>Arachnida</taxon>
        <taxon>Araneae</taxon>
        <taxon>Araneomorphae</taxon>
        <taxon>Entelegynae</taxon>
        <taxon>Araneoidea</taxon>
        <taxon>Nephilidae</taxon>
        <taxon>Trichonephila</taxon>
        <taxon>Trichonephila inaurata</taxon>
    </lineage>
</organism>